<dbReference type="Proteomes" id="UP000266183">
    <property type="component" value="Chromosome"/>
</dbReference>
<dbReference type="Pfam" id="PF09655">
    <property type="entry name" value="Nitr_red_assoc"/>
    <property type="match status" value="1"/>
</dbReference>
<dbReference type="NCBIfam" id="TIGR02664">
    <property type="entry name" value="nitr_red_assoc"/>
    <property type="match status" value="1"/>
</dbReference>
<accession>A0A385SW28</accession>
<dbReference type="OrthoDB" id="7263223at2"/>
<evidence type="ECO:0000313" key="2">
    <source>
        <dbReference type="Proteomes" id="UP000266183"/>
    </source>
</evidence>
<evidence type="ECO:0000313" key="1">
    <source>
        <dbReference type="EMBL" id="AYB34367.1"/>
    </source>
</evidence>
<dbReference type="RefSeq" id="WP_119757627.1">
    <property type="nucleotide sequence ID" value="NZ_CP032382.1"/>
</dbReference>
<organism evidence="1 2">
    <name type="scientific">Chryseolinea soli</name>
    <dbReference type="NCBI Taxonomy" id="2321403"/>
    <lineage>
        <taxon>Bacteria</taxon>
        <taxon>Pseudomonadati</taxon>
        <taxon>Bacteroidota</taxon>
        <taxon>Cytophagia</taxon>
        <taxon>Cytophagales</taxon>
        <taxon>Fulvivirgaceae</taxon>
        <taxon>Chryseolinea</taxon>
    </lineage>
</organism>
<gene>
    <name evidence="1" type="ORF">D4L85_28995</name>
</gene>
<name>A0A385SW28_9BACT</name>
<dbReference type="KEGG" id="chk:D4L85_28995"/>
<sequence>MTALAIEYFKFEEDFVEDNVRCIPMIVRFKLDACGVKLKLAEWSKFSPEEREALAVAPCHSEEQTDRYRSYLQHLIWWRTGNKATPIAIGENPPWSVLSSIPELLAKKLYECGHALSLAQWQGLSTLQRFALLKLSSSGHEHKNLAKALQEFNLVRDPVAVGADN</sequence>
<dbReference type="EMBL" id="CP032382">
    <property type="protein sequence ID" value="AYB34367.1"/>
    <property type="molecule type" value="Genomic_DNA"/>
</dbReference>
<keyword evidence="2" id="KW-1185">Reference proteome</keyword>
<protein>
    <submittedName>
        <fullName evidence="1">Nitrate reductase associated protein</fullName>
    </submittedName>
</protein>
<proteinExistence type="predicted"/>
<reference evidence="2" key="1">
    <citation type="submission" date="2018-09" db="EMBL/GenBank/DDBJ databases">
        <title>Chryseolinea sp. KIS68-18 isolated from soil.</title>
        <authorList>
            <person name="Weon H.-Y."/>
            <person name="Kwon S.-W."/>
            <person name="Lee S.A."/>
        </authorList>
    </citation>
    <scope>NUCLEOTIDE SEQUENCE [LARGE SCALE GENOMIC DNA]</scope>
    <source>
        <strain evidence="2">KIS68-18</strain>
    </source>
</reference>
<dbReference type="InterPro" id="IPR013481">
    <property type="entry name" value="NarM"/>
</dbReference>
<dbReference type="AlphaFoldDB" id="A0A385SW28"/>